<reference evidence="16" key="1">
    <citation type="journal article" date="2021" name="PeerJ">
        <title>Extensive microbial diversity within the chicken gut microbiome revealed by metagenomics and culture.</title>
        <authorList>
            <person name="Gilroy R."/>
            <person name="Ravi A."/>
            <person name="Getino M."/>
            <person name="Pursley I."/>
            <person name="Horton D.L."/>
            <person name="Alikhan N.F."/>
            <person name="Baker D."/>
            <person name="Gharbi K."/>
            <person name="Hall N."/>
            <person name="Watson M."/>
            <person name="Adriaenssens E.M."/>
            <person name="Foster-Nyarko E."/>
            <person name="Jarju S."/>
            <person name="Secka A."/>
            <person name="Antonio M."/>
            <person name="Oren A."/>
            <person name="Chaudhuri R.R."/>
            <person name="La Ragione R."/>
            <person name="Hildebrand F."/>
            <person name="Pallen M.J."/>
        </authorList>
    </citation>
    <scope>NUCLEOTIDE SEQUENCE</scope>
    <source>
        <strain evidence="16">CHK180-15479</strain>
    </source>
</reference>
<dbReference type="InterPro" id="IPR048279">
    <property type="entry name" value="MdtK-like"/>
</dbReference>
<feature type="transmembrane region" description="Helical" evidence="15">
    <location>
        <begin position="100"/>
        <end position="123"/>
    </location>
</feature>
<name>A0A9D2MYB3_9FIRM</name>
<feature type="transmembrane region" description="Helical" evidence="15">
    <location>
        <begin position="406"/>
        <end position="427"/>
    </location>
</feature>
<dbReference type="GO" id="GO:0006811">
    <property type="term" value="P:monoatomic ion transport"/>
    <property type="evidence" value="ECO:0007669"/>
    <property type="project" value="UniProtKB-KW"/>
</dbReference>
<feature type="transmembrane region" description="Helical" evidence="15">
    <location>
        <begin position="143"/>
        <end position="165"/>
    </location>
</feature>
<evidence type="ECO:0000256" key="11">
    <source>
        <dbReference type="ARBA" id="ARBA00023065"/>
    </source>
</evidence>
<comment type="function">
    <text evidence="1">Multidrug efflux pump.</text>
</comment>
<dbReference type="Proteomes" id="UP000823910">
    <property type="component" value="Unassembled WGS sequence"/>
</dbReference>
<comment type="caution">
    <text evidence="16">The sequence shown here is derived from an EMBL/GenBank/DDBJ whole genome shotgun (WGS) entry which is preliminary data.</text>
</comment>
<keyword evidence="13" id="KW-0046">Antibiotic resistance</keyword>
<keyword evidence="7" id="KW-0050">Antiport</keyword>
<dbReference type="NCBIfam" id="TIGR00797">
    <property type="entry name" value="matE"/>
    <property type="match status" value="1"/>
</dbReference>
<keyword evidence="11" id="KW-0406">Ion transport</keyword>
<sequence>MSGNSRSVQSTLDTDRIRELVWRLAFPSMLAQFVNVLYSIVDRMYIGNIPDIGPAALAGAGVCGPIVTLISSFASWVGVGGAPLMSIRMGQKHMRAASRIVANCFVLLLGMAFLIMFLVFLLKDRLLAWFGASPAIFPYADTYLSWYLLGTVFALLATGMNQFIICQGFAKTGMLSVVLGAVCNIALDPVFIFVLGMGVKGAAIATVISQMVSCACVLGFLFSKKPAVRITFGSYRRRVMAQVLAVGLSPFLIIATDSILIIVMNMAIQHFGGNGQGDMLLTCNTIVQSFMLMISMPLGGITGGTQTIMGYNYGARRPDRIRKAFKHVLLLGLAFTSFMFFIAHVVPEVFVRIFTKEPAYVETTVQAIRVYTMGIIPMTVQYTVVDGFTGMGIAKVAVSLSLFRKFIYFLGILFLPAVLGVGAVFYAEPLSDVVACVSSATVFLLLSGKILGDNRRL</sequence>
<organism evidence="16 17">
    <name type="scientific">Candidatus Enterocloster excrementipullorum</name>
    <dbReference type="NCBI Taxonomy" id="2838559"/>
    <lineage>
        <taxon>Bacteria</taxon>
        <taxon>Bacillati</taxon>
        <taxon>Bacillota</taxon>
        <taxon>Clostridia</taxon>
        <taxon>Lachnospirales</taxon>
        <taxon>Lachnospiraceae</taxon>
        <taxon>Enterocloster</taxon>
    </lineage>
</organism>
<dbReference type="CDD" id="cd13143">
    <property type="entry name" value="MATE_MepA_like"/>
    <property type="match status" value="1"/>
</dbReference>
<evidence type="ECO:0000256" key="8">
    <source>
        <dbReference type="ARBA" id="ARBA00022475"/>
    </source>
</evidence>
<keyword evidence="12 15" id="KW-0472">Membrane</keyword>
<dbReference type="GO" id="GO:0015297">
    <property type="term" value="F:antiporter activity"/>
    <property type="evidence" value="ECO:0007669"/>
    <property type="project" value="UniProtKB-KW"/>
</dbReference>
<comment type="subcellular location">
    <subcellularLocation>
        <location evidence="2">Cell membrane</location>
        <topology evidence="2">Multi-pass membrane protein</topology>
    </subcellularLocation>
</comment>
<keyword evidence="6" id="KW-0813">Transport</keyword>
<feature type="transmembrane region" description="Helical" evidence="15">
    <location>
        <begin position="177"/>
        <end position="196"/>
    </location>
</feature>
<proteinExistence type="inferred from homology"/>
<dbReference type="GO" id="GO:0042910">
    <property type="term" value="F:xenobiotic transmembrane transporter activity"/>
    <property type="evidence" value="ECO:0007669"/>
    <property type="project" value="InterPro"/>
</dbReference>
<dbReference type="PIRSF" id="PIRSF006603">
    <property type="entry name" value="DinF"/>
    <property type="match status" value="1"/>
</dbReference>
<dbReference type="GO" id="GO:0005886">
    <property type="term" value="C:plasma membrane"/>
    <property type="evidence" value="ECO:0007669"/>
    <property type="project" value="UniProtKB-SubCell"/>
</dbReference>
<keyword evidence="9 15" id="KW-0812">Transmembrane</keyword>
<dbReference type="InterPro" id="IPR050222">
    <property type="entry name" value="MATE_MdtK"/>
</dbReference>
<evidence type="ECO:0000256" key="15">
    <source>
        <dbReference type="SAM" id="Phobius"/>
    </source>
</evidence>
<protein>
    <recommendedName>
        <fullName evidence="5">Multidrug export protein MepA</fullName>
    </recommendedName>
    <alternativeName>
        <fullName evidence="14">Multidrug-efflux transporter</fullName>
    </alternativeName>
    <alternativeName>
        <fullName evidence="4">Probable multidrug resistance protein NorM</fullName>
    </alternativeName>
</protein>
<feature type="transmembrane region" description="Helical" evidence="15">
    <location>
        <begin position="243"/>
        <end position="266"/>
    </location>
</feature>
<evidence type="ECO:0000256" key="4">
    <source>
        <dbReference type="ARBA" id="ARBA00020268"/>
    </source>
</evidence>
<dbReference type="InterPro" id="IPR045070">
    <property type="entry name" value="MATE_MepA-like"/>
</dbReference>
<evidence type="ECO:0000256" key="12">
    <source>
        <dbReference type="ARBA" id="ARBA00023136"/>
    </source>
</evidence>
<evidence type="ECO:0000256" key="13">
    <source>
        <dbReference type="ARBA" id="ARBA00023251"/>
    </source>
</evidence>
<feature type="transmembrane region" description="Helical" evidence="15">
    <location>
        <begin position="286"/>
        <end position="308"/>
    </location>
</feature>
<dbReference type="Pfam" id="PF01554">
    <property type="entry name" value="MatE"/>
    <property type="match status" value="2"/>
</dbReference>
<feature type="transmembrane region" description="Helical" evidence="15">
    <location>
        <begin position="52"/>
        <end position="79"/>
    </location>
</feature>
<feature type="transmembrane region" description="Helical" evidence="15">
    <location>
        <begin position="328"/>
        <end position="346"/>
    </location>
</feature>
<evidence type="ECO:0000256" key="9">
    <source>
        <dbReference type="ARBA" id="ARBA00022692"/>
    </source>
</evidence>
<dbReference type="AlphaFoldDB" id="A0A9D2MYB3"/>
<dbReference type="InterPro" id="IPR002528">
    <property type="entry name" value="MATE_fam"/>
</dbReference>
<evidence type="ECO:0000256" key="6">
    <source>
        <dbReference type="ARBA" id="ARBA00022448"/>
    </source>
</evidence>
<evidence type="ECO:0000256" key="1">
    <source>
        <dbReference type="ARBA" id="ARBA00003408"/>
    </source>
</evidence>
<feature type="transmembrane region" description="Helical" evidence="15">
    <location>
        <begin position="20"/>
        <end position="40"/>
    </location>
</feature>
<reference evidence="16" key="2">
    <citation type="submission" date="2021-04" db="EMBL/GenBank/DDBJ databases">
        <authorList>
            <person name="Gilroy R."/>
        </authorList>
    </citation>
    <scope>NUCLEOTIDE SEQUENCE</scope>
    <source>
        <strain evidence="16">CHK180-15479</strain>
    </source>
</reference>
<evidence type="ECO:0000313" key="17">
    <source>
        <dbReference type="Proteomes" id="UP000823910"/>
    </source>
</evidence>
<feature type="transmembrane region" description="Helical" evidence="15">
    <location>
        <begin position="202"/>
        <end position="222"/>
    </location>
</feature>
<evidence type="ECO:0000256" key="5">
    <source>
        <dbReference type="ARBA" id="ARBA00022106"/>
    </source>
</evidence>
<dbReference type="GO" id="GO:0046677">
    <property type="term" value="P:response to antibiotic"/>
    <property type="evidence" value="ECO:0007669"/>
    <property type="project" value="UniProtKB-KW"/>
</dbReference>
<evidence type="ECO:0000256" key="2">
    <source>
        <dbReference type="ARBA" id="ARBA00004651"/>
    </source>
</evidence>
<evidence type="ECO:0000256" key="7">
    <source>
        <dbReference type="ARBA" id="ARBA00022449"/>
    </source>
</evidence>
<accession>A0A9D2MYB3</accession>
<gene>
    <name evidence="16" type="ORF">H9704_04555</name>
</gene>
<keyword evidence="10 15" id="KW-1133">Transmembrane helix</keyword>
<dbReference type="EMBL" id="DWWT01000017">
    <property type="protein sequence ID" value="HJC05410.1"/>
    <property type="molecule type" value="Genomic_DNA"/>
</dbReference>
<dbReference type="PANTHER" id="PTHR43298:SF2">
    <property type="entry name" value="FMN_FAD EXPORTER YEEO-RELATED"/>
    <property type="match status" value="1"/>
</dbReference>
<feature type="transmembrane region" description="Helical" evidence="15">
    <location>
        <begin position="433"/>
        <end position="452"/>
    </location>
</feature>
<comment type="similarity">
    <text evidence="3">Belongs to the multi antimicrobial extrusion (MATE) (TC 2.A.66.1) family. MepA subfamily.</text>
</comment>
<feature type="transmembrane region" description="Helical" evidence="15">
    <location>
        <begin position="366"/>
        <end position="385"/>
    </location>
</feature>
<evidence type="ECO:0000256" key="3">
    <source>
        <dbReference type="ARBA" id="ARBA00008417"/>
    </source>
</evidence>
<evidence type="ECO:0000313" key="16">
    <source>
        <dbReference type="EMBL" id="HJC05410.1"/>
    </source>
</evidence>
<dbReference type="PANTHER" id="PTHR43298">
    <property type="entry name" value="MULTIDRUG RESISTANCE PROTEIN NORM-RELATED"/>
    <property type="match status" value="1"/>
</dbReference>
<evidence type="ECO:0000256" key="14">
    <source>
        <dbReference type="ARBA" id="ARBA00031636"/>
    </source>
</evidence>
<keyword evidence="8" id="KW-1003">Cell membrane</keyword>
<evidence type="ECO:0000256" key="10">
    <source>
        <dbReference type="ARBA" id="ARBA00022989"/>
    </source>
</evidence>